<proteinExistence type="predicted"/>
<dbReference type="Gene3D" id="3.20.20.190">
    <property type="entry name" value="Phosphatidylinositol (PI) phosphodiesterase"/>
    <property type="match status" value="1"/>
</dbReference>
<name>A0ABP0HPU3_9DINO</name>
<dbReference type="EMBL" id="CAXAMM010044340">
    <property type="protein sequence ID" value="CAK9114287.1"/>
    <property type="molecule type" value="Genomic_DNA"/>
</dbReference>
<sequence>MQRLSNLFRRPTLADHIRQAPLPAQVVELDCDLIRDTEDFDNATCAYGPDGAGVVHVAKHSRKWSLSGHVCECSVDRFTVGICRIPRNLQDLQDVSGTDFGQADFLSRWMSSMPAIGNLVLMDLCLPGTHDSLSYDLSDHVAEGDSIPSLPTIHGFLEMNPTAKHLVMNEVMKLCKCQTISIQEQLDAGIRFLDFRVIWSPRRDCWVGVHGLETKQPALHYLKEIRAWLMAHPGEILIIWLSRHGAEEHTGTQQYPHVDAENKQNFYQSILDIFGELVVNHEETPLKETQIQKLVALKRQLVLVCSDWSEFTGRSSLALDAAEWLQNDLPGSHDDPVLDALKFFSQSHETFDKYHIVSLACSVNAGAVVEHLISEHGQRIINCFGADLPQSIFHQVPGMKSHPWRLDDSARFTNYYVQLVLETVWSRCSLPQSIYVDMVTQDGGIEIGASPHDQFGFVDTILAYNALKCRDLCEDQRLLAPMMWRKSRLPLRRWEDRRNGRSAVWPLRPTG</sequence>
<dbReference type="PANTHER" id="PTHR13593">
    <property type="match status" value="1"/>
</dbReference>
<dbReference type="InterPro" id="IPR017946">
    <property type="entry name" value="PLC-like_Pdiesterase_TIM-brl"/>
</dbReference>
<dbReference type="SUPFAM" id="SSF51695">
    <property type="entry name" value="PLC-like phosphodiesterases"/>
    <property type="match status" value="1"/>
</dbReference>
<dbReference type="Pfam" id="PF26146">
    <property type="entry name" value="PI-PLC_X"/>
    <property type="match status" value="1"/>
</dbReference>
<keyword evidence="3" id="KW-1185">Reference proteome</keyword>
<organism evidence="1 3">
    <name type="scientific">Durusdinium trenchii</name>
    <dbReference type="NCBI Taxonomy" id="1381693"/>
    <lineage>
        <taxon>Eukaryota</taxon>
        <taxon>Sar</taxon>
        <taxon>Alveolata</taxon>
        <taxon>Dinophyceae</taxon>
        <taxon>Suessiales</taxon>
        <taxon>Symbiodiniaceae</taxon>
        <taxon>Durusdinium</taxon>
    </lineage>
</organism>
<dbReference type="Proteomes" id="UP001642464">
    <property type="component" value="Unassembled WGS sequence"/>
</dbReference>
<comment type="caution">
    <text evidence="1">The sequence shown here is derived from an EMBL/GenBank/DDBJ whole genome shotgun (WGS) entry which is preliminary data.</text>
</comment>
<protein>
    <submittedName>
        <fullName evidence="1">PI-PLC X domain-containing protein 1</fullName>
    </submittedName>
</protein>
<accession>A0ABP0HPU3</accession>
<dbReference type="EMBL" id="CAXAMM010001516">
    <property type="protein sequence ID" value="CAK8992246.1"/>
    <property type="molecule type" value="Genomic_DNA"/>
</dbReference>
<reference evidence="1 3" key="1">
    <citation type="submission" date="2024-02" db="EMBL/GenBank/DDBJ databases">
        <authorList>
            <person name="Chen Y."/>
            <person name="Shah S."/>
            <person name="Dougan E. K."/>
            <person name="Thang M."/>
            <person name="Chan C."/>
        </authorList>
    </citation>
    <scope>NUCLEOTIDE SEQUENCE [LARGE SCALE GENOMIC DNA]</scope>
</reference>
<dbReference type="InterPro" id="IPR051057">
    <property type="entry name" value="PI-PLC_domain"/>
</dbReference>
<evidence type="ECO:0000313" key="1">
    <source>
        <dbReference type="EMBL" id="CAK8992246.1"/>
    </source>
</evidence>
<dbReference type="PANTHER" id="PTHR13593:SF113">
    <property type="entry name" value="SI:DKEY-266F7.9"/>
    <property type="match status" value="1"/>
</dbReference>
<evidence type="ECO:0000313" key="2">
    <source>
        <dbReference type="EMBL" id="CAK9114287.1"/>
    </source>
</evidence>
<gene>
    <name evidence="1" type="ORF">SCF082_LOCUS3014</name>
    <name evidence="2" type="ORF">SCF082_LOCUS52951</name>
</gene>
<evidence type="ECO:0000313" key="3">
    <source>
        <dbReference type="Proteomes" id="UP001642464"/>
    </source>
</evidence>